<sequence>MQLVINQKYQIWLLSDFNKFSSLKETRRIYKQDYLFQICLFNYQKQLYVFMKLCIVLMLNILSNSTSNTHIYNKRVILDKRKLNYSIIARGQVK</sequence>
<dbReference type="AlphaFoldDB" id="A0A8S1XEV0"/>
<organism evidence="1 2">
    <name type="scientific">Paramecium octaurelia</name>
    <dbReference type="NCBI Taxonomy" id="43137"/>
    <lineage>
        <taxon>Eukaryota</taxon>
        <taxon>Sar</taxon>
        <taxon>Alveolata</taxon>
        <taxon>Ciliophora</taxon>
        <taxon>Intramacronucleata</taxon>
        <taxon>Oligohymenophorea</taxon>
        <taxon>Peniculida</taxon>
        <taxon>Parameciidae</taxon>
        <taxon>Paramecium</taxon>
    </lineage>
</organism>
<keyword evidence="2" id="KW-1185">Reference proteome</keyword>
<reference evidence="1" key="1">
    <citation type="submission" date="2021-01" db="EMBL/GenBank/DDBJ databases">
        <authorList>
            <consortium name="Genoscope - CEA"/>
            <person name="William W."/>
        </authorList>
    </citation>
    <scope>NUCLEOTIDE SEQUENCE</scope>
</reference>
<evidence type="ECO:0000313" key="1">
    <source>
        <dbReference type="EMBL" id="CAD8199262.1"/>
    </source>
</evidence>
<evidence type="ECO:0000313" key="2">
    <source>
        <dbReference type="Proteomes" id="UP000683925"/>
    </source>
</evidence>
<proteinExistence type="predicted"/>
<protein>
    <submittedName>
        <fullName evidence="1">Uncharacterized protein</fullName>
    </submittedName>
</protein>
<comment type="caution">
    <text evidence="1">The sequence shown here is derived from an EMBL/GenBank/DDBJ whole genome shotgun (WGS) entry which is preliminary data.</text>
</comment>
<dbReference type="EMBL" id="CAJJDP010000119">
    <property type="protein sequence ID" value="CAD8199262.1"/>
    <property type="molecule type" value="Genomic_DNA"/>
</dbReference>
<accession>A0A8S1XEV0</accession>
<name>A0A8S1XEV0_PAROT</name>
<dbReference type="Proteomes" id="UP000683925">
    <property type="component" value="Unassembled WGS sequence"/>
</dbReference>
<gene>
    <name evidence="1" type="ORF">POCTA_138.1.T1190016</name>
</gene>